<evidence type="ECO:0000313" key="3">
    <source>
        <dbReference type="Proteomes" id="UP001596244"/>
    </source>
</evidence>
<evidence type="ECO:0000259" key="1">
    <source>
        <dbReference type="Pfam" id="PF00903"/>
    </source>
</evidence>
<dbReference type="RefSeq" id="WP_377000074.1">
    <property type="nucleotide sequence ID" value="NZ_JBHSQE010000002.1"/>
</dbReference>
<dbReference type="Pfam" id="PF00903">
    <property type="entry name" value="Glyoxalase"/>
    <property type="match status" value="1"/>
</dbReference>
<reference evidence="3" key="1">
    <citation type="journal article" date="2019" name="Int. J. Syst. Evol. Microbiol.">
        <title>The Global Catalogue of Microorganisms (GCM) 10K type strain sequencing project: providing services to taxonomists for standard genome sequencing and annotation.</title>
        <authorList>
            <consortium name="The Broad Institute Genomics Platform"/>
            <consortium name="The Broad Institute Genome Sequencing Center for Infectious Disease"/>
            <person name="Wu L."/>
            <person name="Ma J."/>
        </authorList>
    </citation>
    <scope>NUCLEOTIDE SEQUENCE [LARGE SCALE GENOMIC DNA]</scope>
    <source>
        <strain evidence="3">CCUG 51943</strain>
    </source>
</reference>
<dbReference type="InterPro" id="IPR028973">
    <property type="entry name" value="PhnB-like"/>
</dbReference>
<dbReference type="PANTHER" id="PTHR33990:SF1">
    <property type="entry name" value="PROTEIN YJDN"/>
    <property type="match status" value="1"/>
</dbReference>
<dbReference type="InterPro" id="IPR004360">
    <property type="entry name" value="Glyas_Fos-R_dOase_dom"/>
</dbReference>
<organism evidence="2 3">
    <name type="scientific">Corynebacterium nasicanis</name>
    <dbReference type="NCBI Taxonomy" id="1448267"/>
    <lineage>
        <taxon>Bacteria</taxon>
        <taxon>Bacillati</taxon>
        <taxon>Actinomycetota</taxon>
        <taxon>Actinomycetes</taxon>
        <taxon>Mycobacteriales</taxon>
        <taxon>Corynebacteriaceae</taxon>
        <taxon>Corynebacterium</taxon>
    </lineage>
</organism>
<evidence type="ECO:0000313" key="2">
    <source>
        <dbReference type="EMBL" id="MFC6145941.1"/>
    </source>
</evidence>
<dbReference type="PANTHER" id="PTHR33990">
    <property type="entry name" value="PROTEIN YJDN-RELATED"/>
    <property type="match status" value="1"/>
</dbReference>
<keyword evidence="3" id="KW-1185">Reference proteome</keyword>
<dbReference type="Proteomes" id="UP001596244">
    <property type="component" value="Unassembled WGS sequence"/>
</dbReference>
<comment type="caution">
    <text evidence="2">The sequence shown here is derived from an EMBL/GenBank/DDBJ whole genome shotgun (WGS) entry which is preliminary data.</text>
</comment>
<accession>A0ABW1Q9H7</accession>
<dbReference type="EMBL" id="JBHSQE010000002">
    <property type="protein sequence ID" value="MFC6145941.1"/>
    <property type="molecule type" value="Genomic_DNA"/>
</dbReference>
<dbReference type="Gene3D" id="3.10.180.10">
    <property type="entry name" value="2,3-Dihydroxybiphenyl 1,2-Dioxygenase, domain 1"/>
    <property type="match status" value="1"/>
</dbReference>
<dbReference type="SUPFAM" id="SSF54593">
    <property type="entry name" value="Glyoxalase/Bleomycin resistance protein/Dihydroxybiphenyl dioxygenase"/>
    <property type="match status" value="1"/>
</dbReference>
<name>A0ABW1Q9H7_9CORY</name>
<sequence length="127" mass="13940">MTSTTSVSPYRRFPGHAEEAMRAYADIFGAEVEILPTPDGQVMHSALVRDGRTFLLGSDTFPGEEHVPGTDTPLAITGDDEAEIRGYWERLAEGAEILSPLEPAPWGALFGLLQDRFGTRWMFNIAA</sequence>
<dbReference type="InterPro" id="IPR029068">
    <property type="entry name" value="Glyas_Bleomycin-R_OHBP_Dase"/>
</dbReference>
<dbReference type="CDD" id="cd06588">
    <property type="entry name" value="PhnB_like"/>
    <property type="match status" value="1"/>
</dbReference>
<feature type="domain" description="Glyoxalase/fosfomycin resistance/dioxygenase" evidence="1">
    <location>
        <begin position="13"/>
        <end position="123"/>
    </location>
</feature>
<protein>
    <submittedName>
        <fullName evidence="2">VOC family protein</fullName>
    </submittedName>
</protein>
<gene>
    <name evidence="2" type="ORF">ACFPUZ_03865</name>
</gene>
<proteinExistence type="predicted"/>